<accession>A0A7C9VHA9</accession>
<dbReference type="Pfam" id="PF21352">
    <property type="entry name" value="Zn_ribbon_Thio2"/>
    <property type="match status" value="1"/>
</dbReference>
<evidence type="ECO:0000313" key="10">
    <source>
        <dbReference type="Proteomes" id="UP000480266"/>
    </source>
</evidence>
<evidence type="ECO:0000259" key="8">
    <source>
        <dbReference type="PROSITE" id="PS51352"/>
    </source>
</evidence>
<dbReference type="PRINTS" id="PR00421">
    <property type="entry name" value="THIOREDOXIN"/>
</dbReference>
<dbReference type="GO" id="GO:0045454">
    <property type="term" value="P:cell redox homeostasis"/>
    <property type="evidence" value="ECO:0007669"/>
    <property type="project" value="TreeGrafter"/>
</dbReference>
<dbReference type="PROSITE" id="PS51352">
    <property type="entry name" value="THIOREDOXIN_2"/>
    <property type="match status" value="1"/>
</dbReference>
<reference evidence="9" key="1">
    <citation type="submission" date="2020-02" db="EMBL/GenBank/DDBJ databases">
        <title>Draft genome sequence of Candidatus Afipia apatlaquensis IBT-C3, a potential strain for decolorization of textile dyes.</title>
        <authorList>
            <person name="Sanchez-Reyes A."/>
            <person name="Breton-Deval L."/>
            <person name="Mangelson H."/>
            <person name="Sanchez-Flores A."/>
        </authorList>
    </citation>
    <scope>NUCLEOTIDE SEQUENCE [LARGE SCALE GENOMIC DNA]</scope>
    <source>
        <strain evidence="9">IBT-C3</strain>
    </source>
</reference>
<keyword evidence="2" id="KW-0813">Transport</keyword>
<dbReference type="Gene3D" id="2.30.30.380">
    <property type="entry name" value="Zn-finger domain of Sec23/24"/>
    <property type="match status" value="1"/>
</dbReference>
<keyword evidence="4" id="KW-0249">Electron transport</keyword>
<evidence type="ECO:0000256" key="5">
    <source>
        <dbReference type="ARBA" id="ARBA00023157"/>
    </source>
</evidence>
<dbReference type="Gene3D" id="3.40.30.10">
    <property type="entry name" value="Glutaredoxin"/>
    <property type="match status" value="1"/>
</dbReference>
<evidence type="ECO:0000256" key="2">
    <source>
        <dbReference type="ARBA" id="ARBA00022448"/>
    </source>
</evidence>
<evidence type="ECO:0000256" key="4">
    <source>
        <dbReference type="ARBA" id="ARBA00022982"/>
    </source>
</evidence>
<dbReference type="GO" id="GO:0046872">
    <property type="term" value="F:metal ion binding"/>
    <property type="evidence" value="ECO:0007669"/>
    <property type="project" value="UniProtKB-KW"/>
</dbReference>
<feature type="domain" description="Thioredoxin" evidence="8">
    <location>
        <begin position="36"/>
        <end position="146"/>
    </location>
</feature>
<proteinExistence type="inferred from homology"/>
<name>A0A7C9VHA9_9BRAD</name>
<dbReference type="PROSITE" id="PS00194">
    <property type="entry name" value="THIOREDOXIN_1"/>
    <property type="match status" value="1"/>
</dbReference>
<evidence type="ECO:0000256" key="6">
    <source>
        <dbReference type="ARBA" id="ARBA00023284"/>
    </source>
</evidence>
<gene>
    <name evidence="9" type="primary">trxC</name>
    <name evidence="9" type="ORF">G4V63_11220</name>
</gene>
<dbReference type="PANTHER" id="PTHR45663">
    <property type="entry name" value="GEO12009P1"/>
    <property type="match status" value="1"/>
</dbReference>
<dbReference type="GO" id="GO:0015035">
    <property type="term" value="F:protein-disulfide reductase activity"/>
    <property type="evidence" value="ECO:0007669"/>
    <property type="project" value="UniProtKB-UniRule"/>
</dbReference>
<dbReference type="InterPro" id="IPR005746">
    <property type="entry name" value="Thioredoxin"/>
</dbReference>
<protein>
    <recommendedName>
        <fullName evidence="7">Thioredoxin</fullName>
    </recommendedName>
</protein>
<dbReference type="InterPro" id="IPR049299">
    <property type="entry name" value="Thio2_N"/>
</dbReference>
<keyword evidence="10" id="KW-1185">Reference proteome</keyword>
<dbReference type="NCBIfam" id="NF008229">
    <property type="entry name" value="PRK10996.1"/>
    <property type="match status" value="1"/>
</dbReference>
<keyword evidence="6" id="KW-0676">Redox-active center</keyword>
<comment type="similarity">
    <text evidence="1">Belongs to the thioredoxin family.</text>
</comment>
<evidence type="ECO:0000256" key="1">
    <source>
        <dbReference type="ARBA" id="ARBA00008987"/>
    </source>
</evidence>
<dbReference type="InterPro" id="IPR036249">
    <property type="entry name" value="Thioredoxin-like_sf"/>
</dbReference>
<sequence length="150" mass="16919">MTSPLHIVCPHCDSVNRVPRERLRDRAKCGSCHRPLYEGRPAALDNATRFDKHAGHSDIPLLVDFWATWCGPCRVMAPVFERAAAELEPEVRLIKVDSDAVPELLQRYGIQSIPTLMLVHHGREIARQSGAMPLQRLLAWTREHAEGVKV</sequence>
<dbReference type="GO" id="GO:0005829">
    <property type="term" value="C:cytosol"/>
    <property type="evidence" value="ECO:0007669"/>
    <property type="project" value="TreeGrafter"/>
</dbReference>
<dbReference type="InterPro" id="IPR017937">
    <property type="entry name" value="Thioredoxin_CS"/>
</dbReference>
<dbReference type="PANTHER" id="PTHR45663:SF11">
    <property type="entry name" value="GEO12009P1"/>
    <property type="match status" value="1"/>
</dbReference>
<dbReference type="CDD" id="cd02947">
    <property type="entry name" value="TRX_family"/>
    <property type="match status" value="1"/>
</dbReference>
<evidence type="ECO:0000256" key="7">
    <source>
        <dbReference type="NCBIfam" id="TIGR01068"/>
    </source>
</evidence>
<dbReference type="InterPro" id="IPR013766">
    <property type="entry name" value="Thioredoxin_domain"/>
</dbReference>
<evidence type="ECO:0000313" key="9">
    <source>
        <dbReference type="EMBL" id="NGX95769.1"/>
    </source>
</evidence>
<evidence type="ECO:0000256" key="3">
    <source>
        <dbReference type="ARBA" id="ARBA00022723"/>
    </source>
</evidence>
<dbReference type="AlphaFoldDB" id="A0A7C9VHA9"/>
<organism evidence="9 10">
    <name type="scientific">Candidatus Afipia apatlaquensis</name>
    <dbReference type="NCBI Taxonomy" id="2712852"/>
    <lineage>
        <taxon>Bacteria</taxon>
        <taxon>Pseudomonadati</taxon>
        <taxon>Pseudomonadota</taxon>
        <taxon>Alphaproteobacteria</taxon>
        <taxon>Hyphomicrobiales</taxon>
        <taxon>Nitrobacteraceae</taxon>
        <taxon>Afipia</taxon>
    </lineage>
</organism>
<dbReference type="NCBIfam" id="TIGR01068">
    <property type="entry name" value="thioredoxin"/>
    <property type="match status" value="1"/>
</dbReference>
<dbReference type="SUPFAM" id="SSF52833">
    <property type="entry name" value="Thioredoxin-like"/>
    <property type="match status" value="1"/>
</dbReference>
<dbReference type="Pfam" id="PF00085">
    <property type="entry name" value="Thioredoxin"/>
    <property type="match status" value="1"/>
</dbReference>
<dbReference type="EMBL" id="JAAMRR010000581">
    <property type="protein sequence ID" value="NGX95769.1"/>
    <property type="molecule type" value="Genomic_DNA"/>
</dbReference>
<dbReference type="Proteomes" id="UP000480266">
    <property type="component" value="Unassembled WGS sequence"/>
</dbReference>
<comment type="caution">
    <text evidence="9">The sequence shown here is derived from an EMBL/GenBank/DDBJ whole genome shotgun (WGS) entry which is preliminary data.</text>
</comment>
<keyword evidence="5" id="KW-1015">Disulfide bond</keyword>
<keyword evidence="3" id="KW-0479">Metal-binding</keyword>